<keyword evidence="2" id="KW-0732">Signal</keyword>
<feature type="transmembrane region" description="Helical" evidence="1">
    <location>
        <begin position="96"/>
        <end position="116"/>
    </location>
</feature>
<keyword evidence="1" id="KW-1133">Transmembrane helix</keyword>
<keyword evidence="1" id="KW-0812">Transmembrane</keyword>
<evidence type="ECO:0000313" key="4">
    <source>
        <dbReference type="EMBL" id="JAS23624.1"/>
    </source>
</evidence>
<feature type="signal peptide" evidence="2">
    <location>
        <begin position="1"/>
        <end position="23"/>
    </location>
</feature>
<sequence length="151" mass="16980">MIHYVNRLFFVLFLCVIINSSLSENKNCTIDSISQCNENETCVQIKSDSKTGICNCKRGFKDFGQGCIPYTPSTVTPGDSLTIIPAEVDLQSGGIFTIWFIIPLGALFMVGLCIFVSKRYMLMDRVYQMRIRRYNNVLVTSQGDEDDPPIA</sequence>
<protein>
    <recommendedName>
        <fullName evidence="3">EGF-like domain-containing protein</fullName>
    </recommendedName>
</protein>
<dbReference type="InterPro" id="IPR000742">
    <property type="entry name" value="EGF"/>
</dbReference>
<accession>A0A1B6DD56</accession>
<feature type="chain" id="PRO_5008581178" description="EGF-like domain-containing protein" evidence="2">
    <location>
        <begin position="24"/>
        <end position="151"/>
    </location>
</feature>
<feature type="domain" description="EGF-like" evidence="3">
    <location>
        <begin position="54"/>
        <end position="67"/>
    </location>
</feature>
<evidence type="ECO:0000256" key="1">
    <source>
        <dbReference type="SAM" id="Phobius"/>
    </source>
</evidence>
<organism evidence="4">
    <name type="scientific">Clastoptera arizonana</name>
    <name type="common">Arizona spittle bug</name>
    <dbReference type="NCBI Taxonomy" id="38151"/>
    <lineage>
        <taxon>Eukaryota</taxon>
        <taxon>Metazoa</taxon>
        <taxon>Ecdysozoa</taxon>
        <taxon>Arthropoda</taxon>
        <taxon>Hexapoda</taxon>
        <taxon>Insecta</taxon>
        <taxon>Pterygota</taxon>
        <taxon>Neoptera</taxon>
        <taxon>Paraneoptera</taxon>
        <taxon>Hemiptera</taxon>
        <taxon>Auchenorrhyncha</taxon>
        <taxon>Cercopoidea</taxon>
        <taxon>Clastopteridae</taxon>
        <taxon>Clastoptera</taxon>
    </lineage>
</organism>
<name>A0A1B6DD56_9HEMI</name>
<gene>
    <name evidence="4" type="ORF">g.9241</name>
</gene>
<evidence type="ECO:0000256" key="2">
    <source>
        <dbReference type="SAM" id="SignalP"/>
    </source>
</evidence>
<dbReference type="AlphaFoldDB" id="A0A1B6DD56"/>
<reference evidence="4" key="1">
    <citation type="submission" date="2015-12" db="EMBL/GenBank/DDBJ databases">
        <title>De novo transcriptome assembly of four potential Pierce s Disease insect vectors from Arizona vineyards.</title>
        <authorList>
            <person name="Tassone E.E."/>
        </authorList>
    </citation>
    <scope>NUCLEOTIDE SEQUENCE</scope>
</reference>
<dbReference type="EMBL" id="GEDC01013674">
    <property type="protein sequence ID" value="JAS23624.1"/>
    <property type="molecule type" value="Transcribed_RNA"/>
</dbReference>
<evidence type="ECO:0000259" key="3">
    <source>
        <dbReference type="PROSITE" id="PS01186"/>
    </source>
</evidence>
<keyword evidence="1" id="KW-0472">Membrane</keyword>
<dbReference type="PROSITE" id="PS01186">
    <property type="entry name" value="EGF_2"/>
    <property type="match status" value="1"/>
</dbReference>
<proteinExistence type="predicted"/>